<organism evidence="2 3">
    <name type="scientific">Bifidobacterium dentium ATCC 27679</name>
    <dbReference type="NCBI Taxonomy" id="871562"/>
    <lineage>
        <taxon>Bacteria</taxon>
        <taxon>Bacillati</taxon>
        <taxon>Actinomycetota</taxon>
        <taxon>Actinomycetes</taxon>
        <taxon>Bifidobacteriales</taxon>
        <taxon>Bifidobacteriaceae</taxon>
        <taxon>Bifidobacterium</taxon>
    </lineage>
</organism>
<reference evidence="2 3" key="1">
    <citation type="submission" date="2010-08" db="EMBL/GenBank/DDBJ databases">
        <authorList>
            <person name="Muzny D."/>
            <person name="Qin X."/>
            <person name="Deng J."/>
            <person name="Jiang H."/>
            <person name="Liu Y."/>
            <person name="Qu J."/>
            <person name="Song X.-Z."/>
            <person name="Zhang L."/>
            <person name="Thornton R."/>
            <person name="Coyle M."/>
            <person name="Francisco L."/>
            <person name="Jackson L."/>
            <person name="Javaid M."/>
            <person name="Korchina V."/>
            <person name="Kovar C."/>
            <person name="Mata R."/>
            <person name="Mathew T."/>
            <person name="Ngo R."/>
            <person name="Nguyen L."/>
            <person name="Nguyen N."/>
            <person name="Okwuonu G."/>
            <person name="Ongeri F."/>
            <person name="Pham C."/>
            <person name="Simmons D."/>
            <person name="Wilczek-Boney K."/>
            <person name="Hale W."/>
            <person name="Jakkamsetti A."/>
            <person name="Pham P."/>
            <person name="Ruth R."/>
            <person name="San Lucas F."/>
            <person name="Warren J."/>
            <person name="Zhang J."/>
            <person name="Zhao Z."/>
            <person name="Zhou C."/>
            <person name="Zhu D."/>
            <person name="Lee S."/>
            <person name="Bess C."/>
            <person name="Blankenburg K."/>
            <person name="Forbes L."/>
            <person name="Fu Q."/>
            <person name="Gubbala S."/>
            <person name="Hirani K."/>
            <person name="Jayaseelan J.C."/>
            <person name="Lara F."/>
            <person name="Munidasa M."/>
            <person name="Palculict T."/>
            <person name="Patil S."/>
            <person name="Pu L.-L."/>
            <person name="Saada N."/>
            <person name="Tang L."/>
            <person name="Weissenberger G."/>
            <person name="Zhu Y."/>
            <person name="Hemphill L."/>
            <person name="Shang Y."/>
            <person name="Youmans B."/>
            <person name="Ayvaz T."/>
            <person name="Ross M."/>
            <person name="Santibanez J."/>
            <person name="Aqrawi P."/>
            <person name="Gross S."/>
            <person name="Joshi V."/>
            <person name="Fowler G."/>
            <person name="Nazareth L."/>
            <person name="Reid J."/>
            <person name="Worley K."/>
            <person name="Petrosino J."/>
            <person name="Highlander S."/>
            <person name="Gibbs R."/>
        </authorList>
    </citation>
    <scope>NUCLEOTIDE SEQUENCE [LARGE SCALE GENOMIC DNA]</scope>
    <source>
        <strain evidence="2 3">ATCC 27679</strain>
    </source>
</reference>
<dbReference type="HOGENOM" id="CLU_3022825_0_0_11"/>
<evidence type="ECO:0000313" key="2">
    <source>
        <dbReference type="EMBL" id="EFM42493.1"/>
    </source>
</evidence>
<keyword evidence="1" id="KW-0812">Transmembrane</keyword>
<evidence type="ECO:0000313" key="3">
    <source>
        <dbReference type="Proteomes" id="UP000003323"/>
    </source>
</evidence>
<protein>
    <submittedName>
        <fullName evidence="2">Uncharacterized protein</fullName>
    </submittedName>
</protein>
<keyword evidence="1" id="KW-1133">Transmembrane helix</keyword>
<keyword evidence="1" id="KW-0472">Membrane</keyword>
<evidence type="ECO:0000256" key="1">
    <source>
        <dbReference type="SAM" id="Phobius"/>
    </source>
</evidence>
<name>E0Q4U0_9BIFI</name>
<comment type="caution">
    <text evidence="2">The sequence shown here is derived from an EMBL/GenBank/DDBJ whole genome shotgun (WGS) entry which is preliminary data.</text>
</comment>
<proteinExistence type="predicted"/>
<feature type="transmembrane region" description="Helical" evidence="1">
    <location>
        <begin position="20"/>
        <end position="38"/>
    </location>
</feature>
<gene>
    <name evidence="2" type="ORF">HMPREF0168_0147</name>
</gene>
<dbReference type="AlphaFoldDB" id="E0Q4U0"/>
<dbReference type="Proteomes" id="UP000003323">
    <property type="component" value="Unassembled WGS sequence"/>
</dbReference>
<sequence length="55" mass="6323">MFFGTTSFSMLPDFAALKGYAGTMLVITEIFLNIRKYVTLHTKKQRIHSKDFSYG</sequence>
<accession>E0Q4U0</accession>
<dbReference type="EMBL" id="AEEQ01000003">
    <property type="protein sequence ID" value="EFM42493.1"/>
    <property type="molecule type" value="Genomic_DNA"/>
</dbReference>